<dbReference type="GO" id="GO:0000139">
    <property type="term" value="C:Golgi membrane"/>
    <property type="evidence" value="ECO:0007669"/>
    <property type="project" value="TreeGrafter"/>
</dbReference>
<keyword evidence="6" id="KW-1185">Reference proteome</keyword>
<dbReference type="PANTHER" id="PTHR31306">
    <property type="entry name" value="ALPHA-1,6-MANNOSYLTRANSFERASE MNN11-RELATED"/>
    <property type="match status" value="1"/>
</dbReference>
<keyword evidence="4" id="KW-0732">Signal</keyword>
<dbReference type="OMA" id="WWENAAF"/>
<dbReference type="InterPro" id="IPR008630">
    <property type="entry name" value="Glyco_trans_34"/>
</dbReference>
<evidence type="ECO:0000313" key="6">
    <source>
        <dbReference type="Proteomes" id="UP000654075"/>
    </source>
</evidence>
<dbReference type="Gene3D" id="3.90.550.10">
    <property type="entry name" value="Spore Coat Polysaccharide Biosynthesis Protein SpsA, Chain A"/>
    <property type="match status" value="1"/>
</dbReference>
<feature type="signal peptide" evidence="4">
    <location>
        <begin position="1"/>
        <end position="17"/>
    </location>
</feature>
<comment type="caution">
    <text evidence="5">The sequence shown here is derived from an EMBL/GenBank/DDBJ whole genome shotgun (WGS) entry which is preliminary data.</text>
</comment>
<evidence type="ECO:0000256" key="2">
    <source>
        <dbReference type="ARBA" id="ARBA00022676"/>
    </source>
</evidence>
<organism evidence="5 6">
    <name type="scientific">Polarella glacialis</name>
    <name type="common">Dinoflagellate</name>
    <dbReference type="NCBI Taxonomy" id="89957"/>
    <lineage>
        <taxon>Eukaryota</taxon>
        <taxon>Sar</taxon>
        <taxon>Alveolata</taxon>
        <taxon>Dinophyceae</taxon>
        <taxon>Suessiales</taxon>
        <taxon>Suessiaceae</taxon>
        <taxon>Polarella</taxon>
    </lineage>
</organism>
<dbReference type="Proteomes" id="UP000654075">
    <property type="component" value="Unassembled WGS sequence"/>
</dbReference>
<dbReference type="GO" id="GO:0016757">
    <property type="term" value="F:glycosyltransferase activity"/>
    <property type="evidence" value="ECO:0007669"/>
    <property type="project" value="UniProtKB-KW"/>
</dbReference>
<dbReference type="PANTHER" id="PTHR31306:SF4">
    <property type="entry name" value="ALPHA-1,2-GALACTOSYLTRANSFERASE"/>
    <property type="match status" value="1"/>
</dbReference>
<gene>
    <name evidence="5" type="ORF">PGLA1383_LOCUS16940</name>
</gene>
<name>A0A813EE29_POLGL</name>
<evidence type="ECO:0000256" key="4">
    <source>
        <dbReference type="SAM" id="SignalP"/>
    </source>
</evidence>
<dbReference type="OrthoDB" id="407658at2759"/>
<sequence>MVPLLLAVGLFAVIAGGQLPPASSGGFGGFGVQNYRLGGCPEAPLWTDLLQEIGRGAELFKSGNYASAKALLAEAAEAVTRDESQAFSCSLGIASLYRALAFAHCADTRQDPQLTRRANQIGLRFLHLAMNWLTHTFVTSGHDQPLIDGSAWPISIQEINDDLTSVASAIARSGPTGHAPTLAGRELRHDYSRRDLKIAIVSLCAYPADHPLPGFSMSNQGMYAKRHGYTYIVERELVDTRRPPAWGKVKLVEREVLSGRWDWVVWSDCDTYFMNMSTTVESVLYTYAGRKAAGGDLELDPEVHMIVTEDSAMLNTGIFFARCTDWVGGLLRRVWGSDTSPWINHPWWENAAFGWEFLKDMPRNFATEDPAEWALRGEDDLTGVYARQVRVAPQSHFNSYHPITSRFQHDTWQEGKYVIAFNGVLSGSSPAVVQTLYANYYRLACELNNVQSQCVSSDW</sequence>
<dbReference type="Pfam" id="PF05637">
    <property type="entry name" value="Glyco_transf_34"/>
    <property type="match status" value="1"/>
</dbReference>
<dbReference type="GO" id="GO:0006487">
    <property type="term" value="P:protein N-linked glycosylation"/>
    <property type="evidence" value="ECO:0007669"/>
    <property type="project" value="TreeGrafter"/>
</dbReference>
<evidence type="ECO:0000256" key="1">
    <source>
        <dbReference type="ARBA" id="ARBA00005664"/>
    </source>
</evidence>
<dbReference type="AlphaFoldDB" id="A0A813EE29"/>
<keyword evidence="2" id="KW-0328">Glycosyltransferase</keyword>
<dbReference type="EMBL" id="CAJNNV010010350">
    <property type="protein sequence ID" value="CAE8598534.1"/>
    <property type="molecule type" value="Genomic_DNA"/>
</dbReference>
<accession>A0A813EE29</accession>
<keyword evidence="3" id="KW-0808">Transferase</keyword>
<reference evidence="5" key="1">
    <citation type="submission" date="2021-02" db="EMBL/GenBank/DDBJ databases">
        <authorList>
            <person name="Dougan E. K."/>
            <person name="Rhodes N."/>
            <person name="Thang M."/>
            <person name="Chan C."/>
        </authorList>
    </citation>
    <scope>NUCLEOTIDE SEQUENCE</scope>
</reference>
<comment type="similarity">
    <text evidence="1">Belongs to the glycosyltransferase 34 family.</text>
</comment>
<protein>
    <submittedName>
        <fullName evidence="5">Uncharacterized protein</fullName>
    </submittedName>
</protein>
<evidence type="ECO:0000313" key="5">
    <source>
        <dbReference type="EMBL" id="CAE8598534.1"/>
    </source>
</evidence>
<evidence type="ECO:0000256" key="3">
    <source>
        <dbReference type="ARBA" id="ARBA00022679"/>
    </source>
</evidence>
<feature type="chain" id="PRO_5032333341" evidence="4">
    <location>
        <begin position="18"/>
        <end position="459"/>
    </location>
</feature>
<dbReference type="InterPro" id="IPR029044">
    <property type="entry name" value="Nucleotide-diphossugar_trans"/>
</dbReference>
<proteinExistence type="inferred from homology"/>